<dbReference type="CDD" id="cd05471">
    <property type="entry name" value="pepsin_like"/>
    <property type="match status" value="1"/>
</dbReference>
<dbReference type="PANTHER" id="PTHR47966:SF51">
    <property type="entry name" value="BETA-SITE APP-CLEAVING ENZYME, ISOFORM A-RELATED"/>
    <property type="match status" value="1"/>
</dbReference>
<sequence>MISNAFTHAALLASLFSSANGSPFPLATRNDGVTVLDVFVPPTRNDDKFYNVNVTFNGQVVPVMLDTGSGDLFVASDKCPTDNPQDGCFGLTSPYIIKPNDTILLNESFFTIVGEGAVYGNQSLLRTDFGAGLSIPDLAIGLVYESALREFQNDSFSGIFGLNMRAVSRQLHFNKRLPPIDRLLEAGKLKEPKFSLTFPRLGDPDSAEVGKLTLGGLGEEAAGHNITYGPVYSTPNYNYDDFPLDRQGWTVHLEGIRVNGVVIELRPGLLLPDGKYLSMIDSGGSLMYFRPEELDAIAAQFKGPILYPGNRDIYFDCSIPQLIELNYFGVWYAVDPLDLVIPNDHGLVNGTEYCHAALGQWTRTFGDSIIGLPFLRSVFSVYDYISSDLVPQPRVGFAGLVDGAAAVARYSDVLPSRLS</sequence>
<dbReference type="Pfam" id="PF00026">
    <property type="entry name" value="Asp"/>
    <property type="match status" value="1"/>
</dbReference>
<evidence type="ECO:0000313" key="4">
    <source>
        <dbReference type="EMBL" id="TKW56073.1"/>
    </source>
</evidence>
<reference evidence="4 5" key="1">
    <citation type="journal article" date="2019" name="PLoS ONE">
        <title>Comparative genome analysis indicates high evolutionary potential of pathogenicity genes in Colletotrichum tanaceti.</title>
        <authorList>
            <person name="Lelwala R.V."/>
            <person name="Korhonen P.K."/>
            <person name="Young N.D."/>
            <person name="Scott J.B."/>
            <person name="Ades P.A."/>
            <person name="Gasser R.B."/>
            <person name="Taylor P.W.J."/>
        </authorList>
    </citation>
    <scope>NUCLEOTIDE SEQUENCE [LARGE SCALE GENOMIC DNA]</scope>
    <source>
        <strain evidence="4">BRIP57314</strain>
    </source>
</reference>
<proteinExistence type="inferred from homology"/>
<dbReference type="InterPro" id="IPR001461">
    <property type="entry name" value="Aspartic_peptidase_A1"/>
</dbReference>
<gene>
    <name evidence="4" type="primary">NAPSA</name>
    <name evidence="4" type="ORF">CTA1_10926</name>
</gene>
<evidence type="ECO:0000256" key="2">
    <source>
        <dbReference type="SAM" id="SignalP"/>
    </source>
</evidence>
<organism evidence="4 5">
    <name type="scientific">Colletotrichum tanaceti</name>
    <dbReference type="NCBI Taxonomy" id="1306861"/>
    <lineage>
        <taxon>Eukaryota</taxon>
        <taxon>Fungi</taxon>
        <taxon>Dikarya</taxon>
        <taxon>Ascomycota</taxon>
        <taxon>Pezizomycotina</taxon>
        <taxon>Sordariomycetes</taxon>
        <taxon>Hypocreomycetidae</taxon>
        <taxon>Glomerellales</taxon>
        <taxon>Glomerellaceae</taxon>
        <taxon>Colletotrichum</taxon>
        <taxon>Colletotrichum destructivum species complex</taxon>
    </lineage>
</organism>
<dbReference type="AlphaFoldDB" id="A0A4U6XK57"/>
<dbReference type="PROSITE" id="PS51767">
    <property type="entry name" value="PEPTIDASE_A1"/>
    <property type="match status" value="1"/>
</dbReference>
<name>A0A4U6XK57_9PEZI</name>
<keyword evidence="5" id="KW-1185">Reference proteome</keyword>
<dbReference type="PRINTS" id="PR00792">
    <property type="entry name" value="PEPSIN"/>
</dbReference>
<dbReference type="InterPro" id="IPR034164">
    <property type="entry name" value="Pepsin-like_dom"/>
</dbReference>
<feature type="domain" description="Peptidase A1" evidence="3">
    <location>
        <begin position="48"/>
        <end position="398"/>
    </location>
</feature>
<dbReference type="EMBL" id="PJEX01000078">
    <property type="protein sequence ID" value="TKW56073.1"/>
    <property type="molecule type" value="Genomic_DNA"/>
</dbReference>
<keyword evidence="2" id="KW-0732">Signal</keyword>
<accession>A0A4U6XK57</accession>
<dbReference type="InterPro" id="IPR021109">
    <property type="entry name" value="Peptidase_aspartic_dom_sf"/>
</dbReference>
<dbReference type="STRING" id="1306861.A0A4U6XK57"/>
<dbReference type="InterPro" id="IPR033121">
    <property type="entry name" value="PEPTIDASE_A1"/>
</dbReference>
<dbReference type="GO" id="GO:0004190">
    <property type="term" value="F:aspartic-type endopeptidase activity"/>
    <property type="evidence" value="ECO:0007669"/>
    <property type="project" value="InterPro"/>
</dbReference>
<dbReference type="SUPFAM" id="SSF50630">
    <property type="entry name" value="Acid proteases"/>
    <property type="match status" value="1"/>
</dbReference>
<protein>
    <submittedName>
        <fullName evidence="4">Napsin-A</fullName>
    </submittedName>
</protein>
<evidence type="ECO:0000313" key="5">
    <source>
        <dbReference type="Proteomes" id="UP000310108"/>
    </source>
</evidence>
<dbReference type="GO" id="GO:0006508">
    <property type="term" value="P:proteolysis"/>
    <property type="evidence" value="ECO:0007669"/>
    <property type="project" value="InterPro"/>
</dbReference>
<dbReference type="Proteomes" id="UP000310108">
    <property type="component" value="Unassembled WGS sequence"/>
</dbReference>
<dbReference type="Gene3D" id="2.40.70.10">
    <property type="entry name" value="Acid Proteases"/>
    <property type="match status" value="2"/>
</dbReference>
<dbReference type="PANTHER" id="PTHR47966">
    <property type="entry name" value="BETA-SITE APP-CLEAVING ENZYME, ISOFORM A-RELATED"/>
    <property type="match status" value="1"/>
</dbReference>
<comment type="similarity">
    <text evidence="1">Belongs to the peptidase A1 family.</text>
</comment>
<evidence type="ECO:0000259" key="3">
    <source>
        <dbReference type="PROSITE" id="PS51767"/>
    </source>
</evidence>
<feature type="chain" id="PRO_5020363192" evidence="2">
    <location>
        <begin position="22"/>
        <end position="419"/>
    </location>
</feature>
<dbReference type="OrthoDB" id="15189at2759"/>
<comment type="caution">
    <text evidence="4">The sequence shown here is derived from an EMBL/GenBank/DDBJ whole genome shotgun (WGS) entry which is preliminary data.</text>
</comment>
<evidence type="ECO:0000256" key="1">
    <source>
        <dbReference type="ARBA" id="ARBA00007447"/>
    </source>
</evidence>
<feature type="signal peptide" evidence="2">
    <location>
        <begin position="1"/>
        <end position="21"/>
    </location>
</feature>